<dbReference type="GO" id="GO:0046982">
    <property type="term" value="F:protein heterodimerization activity"/>
    <property type="evidence" value="ECO:0007669"/>
    <property type="project" value="InterPro"/>
</dbReference>
<evidence type="ECO:0000313" key="7">
    <source>
        <dbReference type="Proteomes" id="UP000748531"/>
    </source>
</evidence>
<dbReference type="Pfam" id="PF02291">
    <property type="entry name" value="TFIID-31kDa"/>
    <property type="match status" value="1"/>
</dbReference>
<comment type="subcellular location">
    <subcellularLocation>
        <location evidence="1">Nucleus</location>
    </subcellularLocation>
</comment>
<dbReference type="GO" id="GO:0051123">
    <property type="term" value="P:RNA polymerase II preinitiation complex assembly"/>
    <property type="evidence" value="ECO:0007669"/>
    <property type="project" value="TreeGrafter"/>
</dbReference>
<gene>
    <name evidence="6" type="ORF">PHET_09047</name>
</gene>
<evidence type="ECO:0000256" key="4">
    <source>
        <dbReference type="ARBA" id="ARBA00023163"/>
    </source>
</evidence>
<dbReference type="AlphaFoldDB" id="A0A8J4T384"/>
<name>A0A8J4T384_9TREM</name>
<dbReference type="Proteomes" id="UP000748531">
    <property type="component" value="Unassembled WGS sequence"/>
</dbReference>
<evidence type="ECO:0000256" key="3">
    <source>
        <dbReference type="ARBA" id="ARBA00023015"/>
    </source>
</evidence>
<dbReference type="InterPro" id="IPR009072">
    <property type="entry name" value="Histone-fold"/>
</dbReference>
<dbReference type="Gene3D" id="1.10.20.10">
    <property type="entry name" value="Histone, subunit A"/>
    <property type="match status" value="1"/>
</dbReference>
<organism evidence="6 7">
    <name type="scientific">Paragonimus heterotremus</name>
    <dbReference type="NCBI Taxonomy" id="100268"/>
    <lineage>
        <taxon>Eukaryota</taxon>
        <taxon>Metazoa</taxon>
        <taxon>Spiralia</taxon>
        <taxon>Lophotrochozoa</taxon>
        <taxon>Platyhelminthes</taxon>
        <taxon>Trematoda</taxon>
        <taxon>Digenea</taxon>
        <taxon>Plagiorchiida</taxon>
        <taxon>Troglotremata</taxon>
        <taxon>Troglotrematidae</taxon>
        <taxon>Paragonimus</taxon>
    </lineage>
</organism>
<dbReference type="InterPro" id="IPR051431">
    <property type="entry name" value="TFIID_subunit_9"/>
</dbReference>
<dbReference type="GO" id="GO:0000124">
    <property type="term" value="C:SAGA complex"/>
    <property type="evidence" value="ECO:0007669"/>
    <property type="project" value="TreeGrafter"/>
</dbReference>
<comment type="similarity">
    <text evidence="2">Belongs to the TAF9 family.</text>
</comment>
<dbReference type="GO" id="GO:0005669">
    <property type="term" value="C:transcription factor TFIID complex"/>
    <property type="evidence" value="ECO:0007669"/>
    <property type="project" value="TreeGrafter"/>
</dbReference>
<keyword evidence="4" id="KW-0804">Transcription</keyword>
<dbReference type="GO" id="GO:0003713">
    <property type="term" value="F:transcription coactivator activity"/>
    <property type="evidence" value="ECO:0007669"/>
    <property type="project" value="TreeGrafter"/>
</dbReference>
<dbReference type="OrthoDB" id="341924at2759"/>
<sequence length="243" mass="26225">MVEAKVTNEVSELLPPSLGAVRDVFEEFNVPDVSDEICTRILDVLYKHTCDIVDEAKAIANHAGHQNIEDGDMKLAIESLSDCLMFSPPHKKQLLIYSEKNNLPLPAIRAHHGIRLPHERNNLTAPNYTLAKPEADLDQQQRIGRDTPITGDTTISVLPTVSVSTPQGGLLRLSAATGVTRGTPPTVRVIAPAGIGPSMIRIQSVQHVPQLPVSDAASPMRAISTGSVGTNLTNVQLRFTDVP</sequence>
<dbReference type="InterPro" id="IPR003162">
    <property type="entry name" value="TFIID-31"/>
</dbReference>
<dbReference type="SUPFAM" id="SSF47113">
    <property type="entry name" value="Histone-fold"/>
    <property type="match status" value="1"/>
</dbReference>
<dbReference type="EMBL" id="LUCH01006218">
    <property type="protein sequence ID" value="KAF5397468.1"/>
    <property type="molecule type" value="Genomic_DNA"/>
</dbReference>
<protein>
    <submittedName>
        <fullName evidence="6">Transcription initiation factor TFIID subunit 9</fullName>
    </submittedName>
</protein>
<dbReference type="PANTHER" id="PTHR48068:SF4">
    <property type="entry name" value="TATA-BOX BINDING PROTEIN ASSOCIATED FACTOR 9"/>
    <property type="match status" value="1"/>
</dbReference>
<reference evidence="6" key="1">
    <citation type="submission" date="2019-05" db="EMBL/GenBank/DDBJ databases">
        <title>Annotation for the trematode Paragonimus heterotremus.</title>
        <authorList>
            <person name="Choi Y.-J."/>
        </authorList>
    </citation>
    <scope>NUCLEOTIDE SEQUENCE</scope>
    <source>
        <strain evidence="6">LC</strain>
    </source>
</reference>
<evidence type="ECO:0000256" key="1">
    <source>
        <dbReference type="ARBA" id="ARBA00004123"/>
    </source>
</evidence>
<keyword evidence="7" id="KW-1185">Reference proteome</keyword>
<dbReference type="CDD" id="cd07979">
    <property type="entry name" value="HFD_TAF9"/>
    <property type="match status" value="1"/>
</dbReference>
<dbReference type="GO" id="GO:0016251">
    <property type="term" value="F:RNA polymerase II general transcription initiation factor activity"/>
    <property type="evidence" value="ECO:0007669"/>
    <property type="project" value="TreeGrafter"/>
</dbReference>
<evidence type="ECO:0000313" key="6">
    <source>
        <dbReference type="EMBL" id="KAF5397468.1"/>
    </source>
</evidence>
<keyword evidence="3" id="KW-0805">Transcription regulation</keyword>
<comment type="caution">
    <text evidence="6">The sequence shown here is derived from an EMBL/GenBank/DDBJ whole genome shotgun (WGS) entry which is preliminary data.</text>
</comment>
<keyword evidence="5" id="KW-0539">Nucleus</keyword>
<evidence type="ECO:0000256" key="2">
    <source>
        <dbReference type="ARBA" id="ARBA00007646"/>
    </source>
</evidence>
<accession>A0A8J4T384</accession>
<dbReference type="PANTHER" id="PTHR48068">
    <property type="entry name" value="TAF9 RNA POLYMERASE II, TATA BOX-BINDING PROTEIN (TBP)-ASSOCIATED FACTOR"/>
    <property type="match status" value="1"/>
</dbReference>
<evidence type="ECO:0000256" key="5">
    <source>
        <dbReference type="ARBA" id="ARBA00023242"/>
    </source>
</evidence>
<proteinExistence type="inferred from homology"/>